<evidence type="ECO:0000313" key="5">
    <source>
        <dbReference type="EMBL" id="QNL98505.1"/>
    </source>
</evidence>
<gene>
    <name evidence="5" type="ORF">H9Q76_06940</name>
</gene>
<dbReference type="InterPro" id="IPR001623">
    <property type="entry name" value="DnaJ_domain"/>
</dbReference>
<dbReference type="PANTHER" id="PTHR44858:SF1">
    <property type="entry name" value="UDP-N-ACETYLGLUCOSAMINE--PEPTIDE N-ACETYLGLUCOSAMINYLTRANSFERASE SPINDLY-RELATED"/>
    <property type="match status" value="1"/>
</dbReference>
<dbReference type="GO" id="GO:0009279">
    <property type="term" value="C:cell outer membrane"/>
    <property type="evidence" value="ECO:0007669"/>
    <property type="project" value="TreeGrafter"/>
</dbReference>
<dbReference type="InterPro" id="IPR011990">
    <property type="entry name" value="TPR-like_helical_dom_sf"/>
</dbReference>
<dbReference type="AlphaFoldDB" id="A0A7G9FIX4"/>
<accession>A0A7G9FIX4</accession>
<name>A0A7G9FIX4_9FIRM</name>
<proteinExistence type="predicted"/>
<dbReference type="SMART" id="SM00028">
    <property type="entry name" value="TPR"/>
    <property type="match status" value="10"/>
</dbReference>
<feature type="repeat" description="TPR" evidence="3">
    <location>
        <begin position="711"/>
        <end position="744"/>
    </location>
</feature>
<dbReference type="PANTHER" id="PTHR44858">
    <property type="entry name" value="TETRATRICOPEPTIDE REPEAT PROTEIN 6"/>
    <property type="match status" value="1"/>
</dbReference>
<dbReference type="InterPro" id="IPR050498">
    <property type="entry name" value="Ycf3"/>
</dbReference>
<dbReference type="Pfam" id="PF13174">
    <property type="entry name" value="TPR_6"/>
    <property type="match status" value="1"/>
</dbReference>
<dbReference type="KEGG" id="wcp:H9Q76_06940"/>
<dbReference type="PROSITE" id="PS50076">
    <property type="entry name" value="DNAJ_2"/>
    <property type="match status" value="1"/>
</dbReference>
<reference evidence="5 6" key="1">
    <citation type="submission" date="2020-08" db="EMBL/GenBank/DDBJ databases">
        <authorList>
            <person name="Liu C."/>
            <person name="Sun Q."/>
        </authorList>
    </citation>
    <scope>NUCLEOTIDE SEQUENCE [LARGE SCALE GENOMIC DNA]</scope>
    <source>
        <strain evidence="5 6">NSJ-4</strain>
    </source>
</reference>
<dbReference type="GO" id="GO:0046813">
    <property type="term" value="P:receptor-mediated virion attachment to host cell"/>
    <property type="evidence" value="ECO:0007669"/>
    <property type="project" value="TreeGrafter"/>
</dbReference>
<keyword evidence="1" id="KW-0677">Repeat</keyword>
<feature type="repeat" description="TPR" evidence="3">
    <location>
        <begin position="286"/>
        <end position="319"/>
    </location>
</feature>
<dbReference type="InterPro" id="IPR019734">
    <property type="entry name" value="TPR_rpt"/>
</dbReference>
<dbReference type="Pfam" id="PF13181">
    <property type="entry name" value="TPR_8"/>
    <property type="match status" value="2"/>
</dbReference>
<dbReference type="PROSITE" id="PS50005">
    <property type="entry name" value="TPR"/>
    <property type="match status" value="2"/>
</dbReference>
<dbReference type="Proteomes" id="UP000515819">
    <property type="component" value="Chromosome"/>
</dbReference>
<dbReference type="EMBL" id="CP060632">
    <property type="protein sequence ID" value="QNL98505.1"/>
    <property type="molecule type" value="Genomic_DNA"/>
</dbReference>
<keyword evidence="2 3" id="KW-0802">TPR repeat</keyword>
<sequence>MNIWDVLKIEQTKDKDALKKAYRMRLSSVNPEDDPEGFMELRKAYEEAVHLADQTEEEFDVAIQDTPEQQMLASLEALYDDYARRINPDEWLALFNSDYFVSLDTSEDALYGLLRFLMNHVLVPKKVWKCIVGYFDLEGRRSELTEQFPENYLDYITNNATYEDIINYEAFEHAEIITSATIDAYIRDYIELDRMVRSQELKDAGEKIRQMKEKYYISNVYIHLEEMRIRLQTCRLEFSEYIQTSMTEEERKTQDLDALYAERYASALAAIREEAEGLSAKYPDDITLLHFCGDVCILNNDLEQAEQYFNRSKELDPQNYLMRAKQAELAFRKGDYKAARDGYMDLLKENHYDDSVRIGMVRANQMMIQENLDKLKKNPDDIQAKMDVGWSYYQSYQFQEAIAFLTKFQPEGDRKFEYYNVLGRCYLGVRDYAHARQCFLVWKNLIEQLPEEDTSAETEKKRVRYPYVNFLIADCYMKTEDYENARRHLDIALSKDHEEIILSYEADCELKFLTGQYTDCLRACEHLLERDPHDYVAYLFKAKACKAMNYIQEAYNACEQAINLYPYLSQPYALEASLFIRAHQYEQAQDTIKRFDAFENESDSIDYYRARLSMLDNKIDPAIRQLVAIVSRSDGKTTDMEHFEDVHMLLALCYRYKGMYDKALEQFEQVKKQNTQYPLIDMYIGSSYAKLGKIEQALEAFGTQLAIQATAQVYNERAIVYSLMGEYKKAVRDYQAALQLEPDNYFAYLRIGMIQELHKSYKVAADAYRKAYEVSETDTEQHKESLQSLARVYQCMNWFPESQQLYIDYKKQYEWNADIAYDYAVLLVRMDAAKDAIAELLPFVDDSACARKLLDIYGDAGFIDLAHETFEYIISKDPENHRVYGAMGDIFRDHAMYADAKPLYERAIALDTNKEANYYSEWLECMIQLKELRSFKKNSAIANAAAAYPKDQIQTPPQYIKMARFARLSRNYKECKDWLEQGLHARRCRGCFYGVCHRILYEKALLYEKQRNYAMARSMYEEAIRVCGQNAFYEACLKRIEDKK</sequence>
<evidence type="ECO:0000256" key="2">
    <source>
        <dbReference type="ARBA" id="ARBA00022803"/>
    </source>
</evidence>
<dbReference type="SUPFAM" id="SSF48452">
    <property type="entry name" value="TPR-like"/>
    <property type="match status" value="4"/>
</dbReference>
<dbReference type="Pfam" id="PF00515">
    <property type="entry name" value="TPR_1"/>
    <property type="match status" value="1"/>
</dbReference>
<protein>
    <submittedName>
        <fullName evidence="5">Tetratricopeptide repeat protein</fullName>
    </submittedName>
</protein>
<evidence type="ECO:0000256" key="3">
    <source>
        <dbReference type="PROSITE-ProRule" id="PRU00339"/>
    </source>
</evidence>
<evidence type="ECO:0000259" key="4">
    <source>
        <dbReference type="PROSITE" id="PS50076"/>
    </source>
</evidence>
<organism evidence="5 6">
    <name type="scientific">Wujia chipingensis</name>
    <dbReference type="NCBI Taxonomy" id="2763670"/>
    <lineage>
        <taxon>Bacteria</taxon>
        <taxon>Bacillati</taxon>
        <taxon>Bacillota</taxon>
        <taxon>Clostridia</taxon>
        <taxon>Lachnospirales</taxon>
        <taxon>Lachnospiraceae</taxon>
        <taxon>Wujia</taxon>
    </lineage>
</organism>
<dbReference type="PROSITE" id="PS50293">
    <property type="entry name" value="TPR_REGION"/>
    <property type="match status" value="1"/>
</dbReference>
<dbReference type="RefSeq" id="WP_249320861.1">
    <property type="nucleotide sequence ID" value="NZ_CP060632.1"/>
</dbReference>
<dbReference type="Gene3D" id="1.25.40.10">
    <property type="entry name" value="Tetratricopeptide repeat domain"/>
    <property type="match status" value="5"/>
</dbReference>
<evidence type="ECO:0000256" key="1">
    <source>
        <dbReference type="ARBA" id="ARBA00022737"/>
    </source>
</evidence>
<keyword evidence="6" id="KW-1185">Reference proteome</keyword>
<evidence type="ECO:0000313" key="6">
    <source>
        <dbReference type="Proteomes" id="UP000515819"/>
    </source>
</evidence>
<feature type="domain" description="J" evidence="4">
    <location>
        <begin position="2"/>
        <end position="83"/>
    </location>
</feature>